<dbReference type="Gene3D" id="3.30.1520.10">
    <property type="entry name" value="Phox-like domain"/>
    <property type="match status" value="1"/>
</dbReference>
<dbReference type="GO" id="GO:0035091">
    <property type="term" value="F:phosphatidylinositol binding"/>
    <property type="evidence" value="ECO:0007669"/>
    <property type="project" value="InterPro"/>
</dbReference>
<evidence type="ECO:0000259" key="2">
    <source>
        <dbReference type="PROSITE" id="PS50195"/>
    </source>
</evidence>
<reference evidence="3 4" key="1">
    <citation type="journal article" date="2019" name="Gigascience">
        <title>Whole-genome sequence of the oriental lung fluke Paragonimus westermani.</title>
        <authorList>
            <person name="Oey H."/>
            <person name="Zakrzewski M."/>
            <person name="Narain K."/>
            <person name="Devi K.R."/>
            <person name="Agatsuma T."/>
            <person name="Nawaratna S."/>
            <person name="Gobert G.N."/>
            <person name="Jones M.K."/>
            <person name="Ragan M.A."/>
            <person name="McManus D.P."/>
            <person name="Krause L."/>
        </authorList>
    </citation>
    <scope>NUCLEOTIDE SEQUENCE [LARGE SCALE GENOMIC DNA]</scope>
    <source>
        <strain evidence="3 4">IND2009</strain>
    </source>
</reference>
<proteinExistence type="predicted"/>
<gene>
    <name evidence="3" type="ORF">DEA37_0009191</name>
</gene>
<dbReference type="EMBL" id="QNGE01001466">
    <property type="protein sequence ID" value="KAA3677526.1"/>
    <property type="molecule type" value="Genomic_DNA"/>
</dbReference>
<feature type="compositionally biased region" description="Basic and acidic residues" evidence="1">
    <location>
        <begin position="1"/>
        <end position="12"/>
    </location>
</feature>
<accession>A0A5J4NPL9</accession>
<dbReference type="Pfam" id="PF00787">
    <property type="entry name" value="PX"/>
    <property type="match status" value="1"/>
</dbReference>
<evidence type="ECO:0000256" key="1">
    <source>
        <dbReference type="SAM" id="MobiDB-lite"/>
    </source>
</evidence>
<dbReference type="PROSITE" id="PS50195">
    <property type="entry name" value="PX"/>
    <property type="match status" value="1"/>
</dbReference>
<feature type="region of interest" description="Disordered" evidence="1">
    <location>
        <begin position="1"/>
        <end position="35"/>
    </location>
</feature>
<evidence type="ECO:0000313" key="3">
    <source>
        <dbReference type="EMBL" id="KAA3677526.1"/>
    </source>
</evidence>
<dbReference type="SUPFAM" id="SSF64268">
    <property type="entry name" value="PX domain"/>
    <property type="match status" value="1"/>
</dbReference>
<dbReference type="AlphaFoldDB" id="A0A5J4NPL9"/>
<dbReference type="InterPro" id="IPR001683">
    <property type="entry name" value="PX_dom"/>
</dbReference>
<feature type="domain" description="PX" evidence="2">
    <location>
        <begin position="40"/>
        <end position="221"/>
    </location>
</feature>
<keyword evidence="4" id="KW-1185">Reference proteome</keyword>
<organism evidence="3 4">
    <name type="scientific">Paragonimus westermani</name>
    <dbReference type="NCBI Taxonomy" id="34504"/>
    <lineage>
        <taxon>Eukaryota</taxon>
        <taxon>Metazoa</taxon>
        <taxon>Spiralia</taxon>
        <taxon>Lophotrochozoa</taxon>
        <taxon>Platyhelminthes</taxon>
        <taxon>Trematoda</taxon>
        <taxon>Digenea</taxon>
        <taxon>Plagiorchiida</taxon>
        <taxon>Troglotremata</taxon>
        <taxon>Troglotrematidae</taxon>
        <taxon>Paragonimus</taxon>
    </lineage>
</organism>
<evidence type="ECO:0000313" key="4">
    <source>
        <dbReference type="Proteomes" id="UP000324629"/>
    </source>
</evidence>
<comment type="caution">
    <text evidence="3">The sequence shown here is derived from an EMBL/GenBank/DDBJ whole genome shotgun (WGS) entry which is preliminary data.</text>
</comment>
<dbReference type="InterPro" id="IPR036871">
    <property type="entry name" value="PX_dom_sf"/>
</dbReference>
<sequence>MDLSNEHSKEPYMSKYNEGAMEAHSRPFKSTTENSRKRPIIDLTIPQVVLRRRPAHQAHYVYMIHFRISMNITGAQLDREQLVSEWTVGRRYTTLAELHAELMDRQDCEPEQKHNPSESKVEPIHAHRCLPRPLPGLEALAFPKKRRLPTVVTPMLPPSWLNCVSTASDQVDSPVRPGISERVDQRRAQLEVYLRELVHLVWAISESAPVASVYNAMMAKGNDAGCEELAMSDTQTAEGVKQRLLNLLPIFSP</sequence>
<dbReference type="Proteomes" id="UP000324629">
    <property type="component" value="Unassembled WGS sequence"/>
</dbReference>
<name>A0A5J4NPL9_9TREM</name>
<protein>
    <recommendedName>
        <fullName evidence="2">PX domain-containing protein</fullName>
    </recommendedName>
</protein>